<reference evidence="2 3" key="1">
    <citation type="journal article" date="2020" name="Biotechnol. Biofuels">
        <title>New insights from the biogas microbiome by comprehensive genome-resolved metagenomics of nearly 1600 species originating from multiple anaerobic digesters.</title>
        <authorList>
            <person name="Campanaro S."/>
            <person name="Treu L."/>
            <person name="Rodriguez-R L.M."/>
            <person name="Kovalovszki A."/>
            <person name="Ziels R.M."/>
            <person name="Maus I."/>
            <person name="Zhu X."/>
            <person name="Kougias P.G."/>
            <person name="Basile A."/>
            <person name="Luo G."/>
            <person name="Schluter A."/>
            <person name="Konstantinidis K.T."/>
            <person name="Angelidaki I."/>
        </authorList>
    </citation>
    <scope>NUCLEOTIDE SEQUENCE [LARGE SCALE GENOMIC DNA]</scope>
    <source>
        <strain evidence="2">AS05jafATM_4</strain>
    </source>
</reference>
<dbReference type="AlphaFoldDB" id="A0A7C7D7K6"/>
<proteinExistence type="predicted"/>
<dbReference type="Proteomes" id="UP000553059">
    <property type="component" value="Unassembled WGS sequence"/>
</dbReference>
<name>A0A7C7D7K6_9FIRM</name>
<keyword evidence="2" id="KW-0067">ATP-binding</keyword>
<dbReference type="Pfam" id="PF01935">
    <property type="entry name" value="DUF87"/>
    <property type="match status" value="1"/>
</dbReference>
<protein>
    <submittedName>
        <fullName evidence="2">ATP-binding protein</fullName>
    </submittedName>
</protein>
<feature type="domain" description="AAA+ ATPase" evidence="1">
    <location>
        <begin position="23"/>
        <end position="329"/>
    </location>
</feature>
<evidence type="ECO:0000313" key="2">
    <source>
        <dbReference type="EMBL" id="HHY25379.1"/>
    </source>
</evidence>
<sequence>MEKSAIIGKSIEPEEKTTISCDKSQRILVCGKTGTGKSYTLGVLIEELSNFGEDIVLAVDPQGIFWTMAEPNQIAEATDKLREYNLLPKGFRVNLLVPGDPLERYGSSDIISELARRGLFVQGLRLNPSDLSPEMWCDLFNLDINELQGIMLFKAVRLCKKKLKNNFLIPDIADQIIKLDGLDKTKEALLRKLEMAEDWQIFEEHQYREIWEILQPNAINILDLSVIAQGRYGLRNLVVGVLANFIFEKRTIARRREELGLATDMRKVWLFIDEAHNFCPSGKSTLSKEIIIRWAKEGRQPGLSLVVASQQPSAIDSEVLTQCGIRIIHRITSKEDYKAVNALSQDFLDDSLVSRIKDLTGPGQTIMIDDEKETAVKVLVRLRQSNHGGGSA</sequence>
<dbReference type="InterPro" id="IPR002789">
    <property type="entry name" value="HerA_central"/>
</dbReference>
<gene>
    <name evidence="2" type="ORF">GX523_01275</name>
</gene>
<dbReference type="SUPFAM" id="SSF52540">
    <property type="entry name" value="P-loop containing nucleoside triphosphate hydrolases"/>
    <property type="match status" value="1"/>
</dbReference>
<dbReference type="PANTHER" id="PTHR42957">
    <property type="entry name" value="HELICASE MJ1565-RELATED"/>
    <property type="match status" value="1"/>
</dbReference>
<dbReference type="InterPro" id="IPR008571">
    <property type="entry name" value="HerA-like"/>
</dbReference>
<dbReference type="EMBL" id="DUTF01000030">
    <property type="protein sequence ID" value="HHY25379.1"/>
    <property type="molecule type" value="Genomic_DNA"/>
</dbReference>
<keyword evidence="2" id="KW-0547">Nucleotide-binding</keyword>
<evidence type="ECO:0000313" key="3">
    <source>
        <dbReference type="Proteomes" id="UP000553059"/>
    </source>
</evidence>
<dbReference type="PANTHER" id="PTHR42957:SF1">
    <property type="entry name" value="HELICASE MJ1565-RELATED"/>
    <property type="match status" value="1"/>
</dbReference>
<evidence type="ECO:0000259" key="1">
    <source>
        <dbReference type="SMART" id="SM00382"/>
    </source>
</evidence>
<comment type="caution">
    <text evidence="2">The sequence shown here is derived from an EMBL/GenBank/DDBJ whole genome shotgun (WGS) entry which is preliminary data.</text>
</comment>
<dbReference type="Gene3D" id="3.40.50.300">
    <property type="entry name" value="P-loop containing nucleotide triphosphate hydrolases"/>
    <property type="match status" value="2"/>
</dbReference>
<dbReference type="SMART" id="SM00382">
    <property type="entry name" value="AAA"/>
    <property type="match status" value="1"/>
</dbReference>
<dbReference type="InterPro" id="IPR027417">
    <property type="entry name" value="P-loop_NTPase"/>
</dbReference>
<accession>A0A7C7D7K6</accession>
<dbReference type="InterPro" id="IPR003593">
    <property type="entry name" value="AAA+_ATPase"/>
</dbReference>
<organism evidence="2 3">
    <name type="scientific">Desulfitobacterium dehalogenans</name>
    <dbReference type="NCBI Taxonomy" id="36854"/>
    <lineage>
        <taxon>Bacteria</taxon>
        <taxon>Bacillati</taxon>
        <taxon>Bacillota</taxon>
        <taxon>Clostridia</taxon>
        <taxon>Eubacteriales</taxon>
        <taxon>Desulfitobacteriaceae</taxon>
        <taxon>Desulfitobacterium</taxon>
    </lineage>
</organism>
<dbReference type="GO" id="GO:0005524">
    <property type="term" value="F:ATP binding"/>
    <property type="evidence" value="ECO:0007669"/>
    <property type="project" value="UniProtKB-KW"/>
</dbReference>